<sequence>MLTITHDTINCYGFSPVRWCIDRSLAVHNAECNWIFRKYQDCESEHPYGRFLGYCGQIHKEMIECIKEQRQIRRQANLDQARRKYEKKISSPKSSD</sequence>
<dbReference type="EMBL" id="QOIP01000008">
    <property type="protein sequence ID" value="RLU19483.1"/>
    <property type="molecule type" value="Genomic_DNA"/>
</dbReference>
<evidence type="ECO:0000256" key="3">
    <source>
        <dbReference type="RuleBase" id="RU364104"/>
    </source>
</evidence>
<dbReference type="GO" id="GO:0005739">
    <property type="term" value="C:mitochondrion"/>
    <property type="evidence" value="ECO:0007669"/>
    <property type="project" value="UniProtKB-SubCell"/>
</dbReference>
<comment type="caution">
    <text evidence="5">The sequence shown here is derived from an EMBL/GenBank/DDBJ whole genome shotgun (WGS) entry which is preliminary data.</text>
</comment>
<organism evidence="5 6">
    <name type="scientific">Ooceraea biroi</name>
    <name type="common">Clonal raider ant</name>
    <name type="synonym">Cerapachys biroi</name>
    <dbReference type="NCBI Taxonomy" id="2015173"/>
    <lineage>
        <taxon>Eukaryota</taxon>
        <taxon>Metazoa</taxon>
        <taxon>Ecdysozoa</taxon>
        <taxon>Arthropoda</taxon>
        <taxon>Hexapoda</taxon>
        <taxon>Insecta</taxon>
        <taxon>Pterygota</taxon>
        <taxon>Neoptera</taxon>
        <taxon>Endopterygota</taxon>
        <taxon>Hymenoptera</taxon>
        <taxon>Apocrita</taxon>
        <taxon>Aculeata</taxon>
        <taxon>Formicoidea</taxon>
        <taxon>Formicidae</taxon>
        <taxon>Dorylinae</taxon>
        <taxon>Ooceraea</taxon>
    </lineage>
</organism>
<keyword evidence="3" id="KW-0496">Mitochondrion</keyword>
<evidence type="ECO:0000256" key="2">
    <source>
        <dbReference type="ARBA" id="ARBA00023157"/>
    </source>
</evidence>
<accession>A0A3L8DH30</accession>
<dbReference type="OrthoDB" id="532630at2759"/>
<protein>
    <recommendedName>
        <fullName evidence="3">COX assembly mitochondrial protein</fullName>
    </recommendedName>
</protein>
<comment type="subcellular location">
    <subcellularLocation>
        <location evidence="3">Mitochondrion</location>
    </subcellularLocation>
</comment>
<comment type="similarity">
    <text evidence="1 3">Belongs to the CMC family.</text>
</comment>
<dbReference type="Proteomes" id="UP000279307">
    <property type="component" value="Chromosome 8"/>
</dbReference>
<proteinExistence type="inferred from homology"/>
<reference evidence="5 6" key="1">
    <citation type="journal article" date="2018" name="Genome Res.">
        <title>The genomic architecture and molecular evolution of ant odorant receptors.</title>
        <authorList>
            <person name="McKenzie S.K."/>
            <person name="Kronauer D.J.C."/>
        </authorList>
    </citation>
    <scope>NUCLEOTIDE SEQUENCE [LARGE SCALE GENOMIC DNA]</scope>
    <source>
        <strain evidence="5">Clonal line C1</strain>
    </source>
</reference>
<dbReference type="AlphaFoldDB" id="A0A3L8DH30"/>
<gene>
    <name evidence="5" type="ORF">DMN91_008040</name>
</gene>
<name>A0A3L8DH30_OOCBI</name>
<evidence type="ECO:0000256" key="4">
    <source>
        <dbReference type="SAM" id="MobiDB-lite"/>
    </source>
</evidence>
<dbReference type="InterPro" id="IPR013892">
    <property type="entry name" value="Cyt_c_biogenesis_Cmc1-like"/>
</dbReference>
<evidence type="ECO:0000256" key="1">
    <source>
        <dbReference type="ARBA" id="ARBA00007347"/>
    </source>
</evidence>
<feature type="compositionally biased region" description="Basic and acidic residues" evidence="4">
    <location>
        <begin position="80"/>
        <end position="96"/>
    </location>
</feature>
<dbReference type="Pfam" id="PF08583">
    <property type="entry name" value="Cmc1"/>
    <property type="match status" value="1"/>
</dbReference>
<evidence type="ECO:0000313" key="5">
    <source>
        <dbReference type="EMBL" id="RLU19483.1"/>
    </source>
</evidence>
<evidence type="ECO:0000313" key="6">
    <source>
        <dbReference type="Proteomes" id="UP000279307"/>
    </source>
</evidence>
<keyword evidence="2" id="KW-1015">Disulfide bond</keyword>
<feature type="region of interest" description="Disordered" evidence="4">
    <location>
        <begin position="77"/>
        <end position="96"/>
    </location>
</feature>